<accession>A0AAD6X4C8</accession>
<protein>
    <submittedName>
        <fullName evidence="1">Uncharacterized protein</fullName>
    </submittedName>
</protein>
<sequence>MERNIRRTLRDNGLEPTSILTALGETRSLISGLLPVAALFPGRFKPNDVDIYCPEEEEGYMLHILQNRMGFHLHKGVDVRYPKHSTITKIYWLTTKSAKVNLMVVKGNNAAIAIFQFHSTIVMNILCFHGLYCTYADLTLAGERLINSSYLHDGARAVKCIEKYEDRGFTFKKKLGDYERYADHECGENASCPTTVRTLHDGHSIFYPLKVHLTGGTRPAMATKYTSFDGKHSVVWSLGGPLCGLGTTYHSAFATSIELHNKTEEGGETDA</sequence>
<organism evidence="1 2">
    <name type="scientific">Mycena alexandri</name>
    <dbReference type="NCBI Taxonomy" id="1745969"/>
    <lineage>
        <taxon>Eukaryota</taxon>
        <taxon>Fungi</taxon>
        <taxon>Dikarya</taxon>
        <taxon>Basidiomycota</taxon>
        <taxon>Agaricomycotina</taxon>
        <taxon>Agaricomycetes</taxon>
        <taxon>Agaricomycetidae</taxon>
        <taxon>Agaricales</taxon>
        <taxon>Marasmiineae</taxon>
        <taxon>Mycenaceae</taxon>
        <taxon>Mycena</taxon>
    </lineage>
</organism>
<name>A0AAD6X4C8_9AGAR</name>
<comment type="caution">
    <text evidence="1">The sequence shown here is derived from an EMBL/GenBank/DDBJ whole genome shotgun (WGS) entry which is preliminary data.</text>
</comment>
<reference evidence="1" key="1">
    <citation type="submission" date="2023-03" db="EMBL/GenBank/DDBJ databases">
        <title>Massive genome expansion in bonnet fungi (Mycena s.s.) driven by repeated elements and novel gene families across ecological guilds.</title>
        <authorList>
            <consortium name="Lawrence Berkeley National Laboratory"/>
            <person name="Harder C.B."/>
            <person name="Miyauchi S."/>
            <person name="Viragh M."/>
            <person name="Kuo A."/>
            <person name="Thoen E."/>
            <person name="Andreopoulos B."/>
            <person name="Lu D."/>
            <person name="Skrede I."/>
            <person name="Drula E."/>
            <person name="Henrissat B."/>
            <person name="Morin E."/>
            <person name="Kohler A."/>
            <person name="Barry K."/>
            <person name="LaButti K."/>
            <person name="Morin E."/>
            <person name="Salamov A."/>
            <person name="Lipzen A."/>
            <person name="Mereny Z."/>
            <person name="Hegedus B."/>
            <person name="Baldrian P."/>
            <person name="Stursova M."/>
            <person name="Weitz H."/>
            <person name="Taylor A."/>
            <person name="Grigoriev I.V."/>
            <person name="Nagy L.G."/>
            <person name="Martin F."/>
            <person name="Kauserud H."/>
        </authorList>
    </citation>
    <scope>NUCLEOTIDE SEQUENCE</scope>
    <source>
        <strain evidence="1">CBHHK200</strain>
    </source>
</reference>
<dbReference type="Proteomes" id="UP001218188">
    <property type="component" value="Unassembled WGS sequence"/>
</dbReference>
<dbReference type="AlphaFoldDB" id="A0AAD6X4C8"/>
<keyword evidence="2" id="KW-1185">Reference proteome</keyword>
<evidence type="ECO:0000313" key="2">
    <source>
        <dbReference type="Proteomes" id="UP001218188"/>
    </source>
</evidence>
<gene>
    <name evidence="1" type="ORF">C8F04DRAFT_1324382</name>
</gene>
<proteinExistence type="predicted"/>
<dbReference type="EMBL" id="JARJCM010000031">
    <property type="protein sequence ID" value="KAJ7038558.1"/>
    <property type="molecule type" value="Genomic_DNA"/>
</dbReference>
<evidence type="ECO:0000313" key="1">
    <source>
        <dbReference type="EMBL" id="KAJ7038558.1"/>
    </source>
</evidence>